<comment type="similarity">
    <text evidence="2">Belongs to the OXR1 family.</text>
</comment>
<organism evidence="6 7">
    <name type="scientific">Basidiobolus ranarum</name>
    <dbReference type="NCBI Taxonomy" id="34480"/>
    <lineage>
        <taxon>Eukaryota</taxon>
        <taxon>Fungi</taxon>
        <taxon>Fungi incertae sedis</taxon>
        <taxon>Zoopagomycota</taxon>
        <taxon>Entomophthoromycotina</taxon>
        <taxon>Basidiobolomycetes</taxon>
        <taxon>Basidiobolales</taxon>
        <taxon>Basidiobolaceae</taxon>
        <taxon>Basidiobolus</taxon>
    </lineage>
</organism>
<sequence>MLVGRNITAEAVLTENHASQLKAKIPRRIQLEKNWKLLYSMSQHGISLHTMLRLTKGKAPLLLAIKDAGGSVFGAYLSDPFTPHPNFYGSGECFLWKVEENDKVKVFPWTGKNDYCMLCENEFIAVGGGDGQFGLWLDAELENGSSSHCPTFDNDVLSSNPRFMCVELEVWCFKENPSR</sequence>
<evidence type="ECO:0000256" key="3">
    <source>
        <dbReference type="ARBA" id="ARBA00023128"/>
    </source>
</evidence>
<dbReference type="SMART" id="SM00584">
    <property type="entry name" value="TLDc"/>
    <property type="match status" value="1"/>
</dbReference>
<dbReference type="EMBL" id="JASJQH010007696">
    <property type="protein sequence ID" value="KAK9702774.1"/>
    <property type="molecule type" value="Genomic_DNA"/>
</dbReference>
<evidence type="ECO:0000256" key="2">
    <source>
        <dbReference type="ARBA" id="ARBA00009540"/>
    </source>
</evidence>
<accession>A0ABR2VUF3</accession>
<dbReference type="PANTHER" id="PTHR23354">
    <property type="entry name" value="NUCLEOLAR PROTEIN 7/ESTROGEN RECEPTOR COACTIVATOR-RELATED"/>
    <property type="match status" value="1"/>
</dbReference>
<dbReference type="InterPro" id="IPR006571">
    <property type="entry name" value="TLDc_dom"/>
</dbReference>
<dbReference type="PROSITE" id="PS51886">
    <property type="entry name" value="TLDC"/>
    <property type="match status" value="1"/>
</dbReference>
<comment type="subcellular location">
    <subcellularLocation>
        <location evidence="1">Mitochondrion</location>
    </subcellularLocation>
</comment>
<evidence type="ECO:0000313" key="6">
    <source>
        <dbReference type="EMBL" id="KAK9702774.1"/>
    </source>
</evidence>
<keyword evidence="7" id="KW-1185">Reference proteome</keyword>
<name>A0ABR2VUF3_9FUNG</name>
<evidence type="ECO:0000256" key="4">
    <source>
        <dbReference type="ARBA" id="ARBA00040604"/>
    </source>
</evidence>
<evidence type="ECO:0000313" key="7">
    <source>
        <dbReference type="Proteomes" id="UP001479436"/>
    </source>
</evidence>
<feature type="domain" description="TLDc" evidence="5">
    <location>
        <begin position="11"/>
        <end position="174"/>
    </location>
</feature>
<evidence type="ECO:0000256" key="1">
    <source>
        <dbReference type="ARBA" id="ARBA00004173"/>
    </source>
</evidence>
<proteinExistence type="inferred from homology"/>
<protein>
    <recommendedName>
        <fullName evidence="4">Oxidation resistance protein 1</fullName>
    </recommendedName>
</protein>
<dbReference type="PANTHER" id="PTHR23354:SF62">
    <property type="entry name" value="MUSTARD, ISOFORM V"/>
    <property type="match status" value="1"/>
</dbReference>
<evidence type="ECO:0000259" key="5">
    <source>
        <dbReference type="PROSITE" id="PS51886"/>
    </source>
</evidence>
<dbReference type="Pfam" id="PF07534">
    <property type="entry name" value="TLD"/>
    <property type="match status" value="1"/>
</dbReference>
<comment type="caution">
    <text evidence="6">The sequence shown here is derived from an EMBL/GenBank/DDBJ whole genome shotgun (WGS) entry which is preliminary data.</text>
</comment>
<gene>
    <name evidence="6" type="primary">OXR1_4</name>
    <name evidence="6" type="ORF">K7432_011072</name>
</gene>
<keyword evidence="3" id="KW-0496">Mitochondrion</keyword>
<dbReference type="Proteomes" id="UP001479436">
    <property type="component" value="Unassembled WGS sequence"/>
</dbReference>
<reference evidence="6 7" key="1">
    <citation type="submission" date="2023-04" db="EMBL/GenBank/DDBJ databases">
        <title>Genome of Basidiobolus ranarum AG-B5.</title>
        <authorList>
            <person name="Stajich J.E."/>
            <person name="Carter-House D."/>
            <person name="Gryganskyi A."/>
        </authorList>
    </citation>
    <scope>NUCLEOTIDE SEQUENCE [LARGE SCALE GENOMIC DNA]</scope>
    <source>
        <strain evidence="6 7">AG-B5</strain>
    </source>
</reference>